<keyword evidence="1" id="KW-0963">Cytoplasm</keyword>
<dbReference type="InterPro" id="IPR036754">
    <property type="entry name" value="YbaK/aa-tRNA-synt-asso_dom_sf"/>
</dbReference>
<dbReference type="GO" id="GO:0002161">
    <property type="term" value="F:aminoacyl-tRNA deacylase activity"/>
    <property type="evidence" value="ECO:0007669"/>
    <property type="project" value="InterPro"/>
</dbReference>
<dbReference type="InterPro" id="IPR044140">
    <property type="entry name" value="ProRS_anticodon_short"/>
</dbReference>
<dbReference type="AlphaFoldDB" id="A0A7C4PNG3"/>
<keyword evidence="3" id="KW-0436">Ligase</keyword>
<dbReference type="InterPro" id="IPR045864">
    <property type="entry name" value="aa-tRNA-synth_II/BPL/LPL"/>
</dbReference>
<evidence type="ECO:0000259" key="5">
    <source>
        <dbReference type="Pfam" id="PF04073"/>
    </source>
</evidence>
<proteinExistence type="predicted"/>
<dbReference type="SUPFAM" id="SSF55681">
    <property type="entry name" value="Class II aaRS and biotin synthetases"/>
    <property type="match status" value="1"/>
</dbReference>
<dbReference type="Pfam" id="PF04073">
    <property type="entry name" value="tRNA_edit"/>
    <property type="match status" value="1"/>
</dbReference>
<dbReference type="GO" id="GO:0004827">
    <property type="term" value="F:proline-tRNA ligase activity"/>
    <property type="evidence" value="ECO:0007669"/>
    <property type="project" value="TreeGrafter"/>
</dbReference>
<evidence type="ECO:0000259" key="4">
    <source>
        <dbReference type="Pfam" id="PF03129"/>
    </source>
</evidence>
<dbReference type="Gene3D" id="3.40.50.800">
    <property type="entry name" value="Anticodon-binding domain"/>
    <property type="match status" value="1"/>
</dbReference>
<dbReference type="Pfam" id="PF03129">
    <property type="entry name" value="HGTP_anticodon"/>
    <property type="match status" value="1"/>
</dbReference>
<gene>
    <name evidence="6" type="ORF">ENT37_11985</name>
</gene>
<evidence type="ECO:0000256" key="2">
    <source>
        <dbReference type="ARBA" id="ARBA00022840"/>
    </source>
</evidence>
<feature type="domain" description="Anticodon-binding" evidence="4">
    <location>
        <begin position="438"/>
        <end position="529"/>
    </location>
</feature>
<dbReference type="SUPFAM" id="SSF55826">
    <property type="entry name" value="YbaK/ProRS associated domain"/>
    <property type="match status" value="1"/>
</dbReference>
<dbReference type="CDD" id="cd04334">
    <property type="entry name" value="ProRS-INS"/>
    <property type="match status" value="1"/>
</dbReference>
<reference evidence="6" key="1">
    <citation type="journal article" date="2020" name="mSystems">
        <title>Genome- and Community-Level Interaction Insights into Carbon Utilization and Element Cycling Functions of Hydrothermarchaeota in Hydrothermal Sediment.</title>
        <authorList>
            <person name="Zhou Z."/>
            <person name="Liu Y."/>
            <person name="Xu W."/>
            <person name="Pan J."/>
            <person name="Luo Z.H."/>
            <person name="Li M."/>
        </authorList>
    </citation>
    <scope>NUCLEOTIDE SEQUENCE [LARGE SCALE GENOMIC DNA]</scope>
    <source>
        <strain evidence="6">SpSt-573</strain>
    </source>
</reference>
<evidence type="ECO:0000313" key="6">
    <source>
        <dbReference type="EMBL" id="HGS22568.1"/>
    </source>
</evidence>
<dbReference type="CDD" id="cd00861">
    <property type="entry name" value="ProRS_anticodon_short"/>
    <property type="match status" value="1"/>
</dbReference>
<dbReference type="PANTHER" id="PTHR42753:SF2">
    <property type="entry name" value="PROLINE--TRNA LIGASE"/>
    <property type="match status" value="1"/>
</dbReference>
<dbReference type="InterPro" id="IPR036621">
    <property type="entry name" value="Anticodon-bd_dom_sf"/>
</dbReference>
<dbReference type="InterPro" id="IPR004154">
    <property type="entry name" value="Anticodon-bd"/>
</dbReference>
<keyword evidence="3" id="KW-0030">Aminoacyl-tRNA synthetase</keyword>
<dbReference type="GO" id="GO:0005829">
    <property type="term" value="C:cytosol"/>
    <property type="evidence" value="ECO:0007669"/>
    <property type="project" value="TreeGrafter"/>
</dbReference>
<sequence length="531" mass="57274">MQFLQLFSQTRREVPADLSIVGQQWLARAGYIQPLEGGPVALLPLGELALRRLEGQIRRGLMGLGAMELGLPSGRPALPMVFELARSHLRSYRQLPALLYRTGWQSSSGLSHACGLLGERAAWGVEAFSLSGSQNPPPGEGKKEMEEMLERFFASCRLPVESAEDLSSAHEVTGRTWFYPHPSGEEQWLGCEGCGYTATPAAARFRRPPALEEAPAALERVATPGCKSIAALAAFLGIPESRTAKAVFLTLNESRLVFAVVRGDREVNEVALRRLLGSDRLRPATEDEIRSIGAVPGYASPVGLKGALVVVDVEVTHSSNLTAGANEEGFHLRNVCFGRDFVADLVADIALASAGDACPHCGSPLLARRGFSLAESRSYSPEFAAEQGVRFLNESGQSVPPRVKMDRFSLARTLGCLAEEHHDGNGLVLPEAAAPFLVQVVVLDSKKPEVAAMARALEQTLTGAGIEALVDDRPESPGVKFNDADLIGLPLRVTVSERAIGQGGVEVKWRARPEKWILRPEEVPGLLQARF</sequence>
<dbReference type="InterPro" id="IPR007214">
    <property type="entry name" value="YbaK/aa-tRNA-synth-assoc-dom"/>
</dbReference>
<dbReference type="SUPFAM" id="SSF52954">
    <property type="entry name" value="Class II aaRS ABD-related"/>
    <property type="match status" value="1"/>
</dbReference>
<dbReference type="GO" id="GO:0005524">
    <property type="term" value="F:ATP binding"/>
    <property type="evidence" value="ECO:0007669"/>
    <property type="project" value="UniProtKB-KW"/>
</dbReference>
<evidence type="ECO:0000256" key="3">
    <source>
        <dbReference type="ARBA" id="ARBA00023146"/>
    </source>
</evidence>
<accession>A0A7C4PNG3</accession>
<comment type="caution">
    <text evidence="6">The sequence shown here is derived from an EMBL/GenBank/DDBJ whole genome shotgun (WGS) entry which is preliminary data.</text>
</comment>
<protein>
    <recommendedName>
        <fullName evidence="7">Proline--tRNA ligase</fullName>
    </recommendedName>
</protein>
<dbReference type="InterPro" id="IPR050062">
    <property type="entry name" value="Pro-tRNA_synthetase"/>
</dbReference>
<dbReference type="Gene3D" id="3.90.960.10">
    <property type="entry name" value="YbaK/aminoacyl-tRNA synthetase-associated domain"/>
    <property type="match status" value="1"/>
</dbReference>
<name>A0A7C4PNG3_9CHLR</name>
<evidence type="ECO:0000256" key="1">
    <source>
        <dbReference type="ARBA" id="ARBA00022490"/>
    </source>
</evidence>
<keyword evidence="2" id="KW-0067">ATP-binding</keyword>
<feature type="domain" description="YbaK/aminoacyl-tRNA synthetase-associated" evidence="5">
    <location>
        <begin position="223"/>
        <end position="335"/>
    </location>
</feature>
<keyword evidence="2" id="KW-0547">Nucleotide-binding</keyword>
<dbReference type="GO" id="GO:0006433">
    <property type="term" value="P:prolyl-tRNA aminoacylation"/>
    <property type="evidence" value="ECO:0007669"/>
    <property type="project" value="TreeGrafter"/>
</dbReference>
<dbReference type="PANTHER" id="PTHR42753">
    <property type="entry name" value="MITOCHONDRIAL RIBOSOME PROTEIN L39/PROLYL-TRNA LIGASE FAMILY MEMBER"/>
    <property type="match status" value="1"/>
</dbReference>
<evidence type="ECO:0008006" key="7">
    <source>
        <dbReference type="Google" id="ProtNLM"/>
    </source>
</evidence>
<organism evidence="6">
    <name type="scientific">Anaerolinea thermolimosa</name>
    <dbReference type="NCBI Taxonomy" id="229919"/>
    <lineage>
        <taxon>Bacteria</taxon>
        <taxon>Bacillati</taxon>
        <taxon>Chloroflexota</taxon>
        <taxon>Anaerolineae</taxon>
        <taxon>Anaerolineales</taxon>
        <taxon>Anaerolineaceae</taxon>
        <taxon>Anaerolinea</taxon>
    </lineage>
</organism>
<dbReference type="EMBL" id="DSYK01000594">
    <property type="protein sequence ID" value="HGS22568.1"/>
    <property type="molecule type" value="Genomic_DNA"/>
</dbReference>